<evidence type="ECO:0000256" key="3">
    <source>
        <dbReference type="ARBA" id="ARBA00022691"/>
    </source>
</evidence>
<evidence type="ECO:0000259" key="4">
    <source>
        <dbReference type="Pfam" id="PF00891"/>
    </source>
</evidence>
<dbReference type="GO" id="GO:0032259">
    <property type="term" value="P:methylation"/>
    <property type="evidence" value="ECO:0007669"/>
    <property type="project" value="UniProtKB-KW"/>
</dbReference>
<name>A0A419HTX0_9PSEU</name>
<dbReference type="EMBL" id="QZFV01000116">
    <property type="protein sequence ID" value="RJQ80241.1"/>
    <property type="molecule type" value="Genomic_DNA"/>
</dbReference>
<dbReference type="Pfam" id="PF00891">
    <property type="entry name" value="Methyltransf_2"/>
    <property type="match status" value="1"/>
</dbReference>
<dbReference type="GO" id="GO:0008171">
    <property type="term" value="F:O-methyltransferase activity"/>
    <property type="evidence" value="ECO:0007669"/>
    <property type="project" value="InterPro"/>
</dbReference>
<keyword evidence="2 6" id="KW-0808">Transferase</keyword>
<evidence type="ECO:0000313" key="7">
    <source>
        <dbReference type="Proteomes" id="UP000285112"/>
    </source>
</evidence>
<dbReference type="Gene3D" id="1.10.10.10">
    <property type="entry name" value="Winged helix-like DNA-binding domain superfamily/Winged helix DNA-binding domain"/>
    <property type="match status" value="1"/>
</dbReference>
<dbReference type="Gene3D" id="3.40.50.150">
    <property type="entry name" value="Vaccinia Virus protein VP39"/>
    <property type="match status" value="1"/>
</dbReference>
<dbReference type="GO" id="GO:0046983">
    <property type="term" value="F:protein dimerization activity"/>
    <property type="evidence" value="ECO:0007669"/>
    <property type="project" value="InterPro"/>
</dbReference>
<dbReference type="InterPro" id="IPR012967">
    <property type="entry name" value="COMT_dimerisation"/>
</dbReference>
<dbReference type="InterPro" id="IPR036388">
    <property type="entry name" value="WH-like_DNA-bd_sf"/>
</dbReference>
<proteinExistence type="predicted"/>
<dbReference type="AlphaFoldDB" id="A0A419HTX0"/>
<keyword evidence="7" id="KW-1185">Reference proteome</keyword>
<dbReference type="PANTHER" id="PTHR43712">
    <property type="entry name" value="PUTATIVE (AFU_ORTHOLOGUE AFUA_4G14580)-RELATED"/>
    <property type="match status" value="1"/>
</dbReference>
<sequence length="238" mass="26175">MQLASAFWAFKTFAAAVEIDLFTRLRDGRRVTVSEIATELGIHERPSDVLLAACASLGLLDRNCAGYGNSAVAEEFLVSGRPCYFGGYVRFLDHREYPAWHGLVCALRDNRPLTSGPDEQESIFLTDDTLPNGHDVVLLSMILHDWDEITGRALLRKCREALEPGGVILIVEWLLNAQRTGPAAAALMGMNMIVETVGGRNYSKSEYVTWSRDVGFQGAHIVHFDAVGANGAVVDRKH</sequence>
<dbReference type="PANTHER" id="PTHR43712:SF2">
    <property type="entry name" value="O-METHYLTRANSFERASE CICE"/>
    <property type="match status" value="1"/>
</dbReference>
<keyword evidence="3" id="KW-0949">S-adenosyl-L-methionine</keyword>
<dbReference type="InterPro" id="IPR036390">
    <property type="entry name" value="WH_DNA-bd_sf"/>
</dbReference>
<dbReference type="InterPro" id="IPR016461">
    <property type="entry name" value="COMT-like"/>
</dbReference>
<feature type="domain" description="O-methyltransferase dimerisation" evidence="5">
    <location>
        <begin position="1"/>
        <end position="79"/>
    </location>
</feature>
<comment type="caution">
    <text evidence="6">The sequence shown here is derived from an EMBL/GenBank/DDBJ whole genome shotgun (WGS) entry which is preliminary data.</text>
</comment>
<dbReference type="PROSITE" id="PS51683">
    <property type="entry name" value="SAM_OMT_II"/>
    <property type="match status" value="1"/>
</dbReference>
<protein>
    <submittedName>
        <fullName evidence="6">Methyltransferase</fullName>
    </submittedName>
</protein>
<dbReference type="Proteomes" id="UP000285112">
    <property type="component" value="Unassembled WGS sequence"/>
</dbReference>
<gene>
    <name evidence="6" type="ORF">D5S19_25040</name>
</gene>
<dbReference type="InterPro" id="IPR029063">
    <property type="entry name" value="SAM-dependent_MTases_sf"/>
</dbReference>
<dbReference type="SUPFAM" id="SSF46785">
    <property type="entry name" value="Winged helix' DNA-binding domain"/>
    <property type="match status" value="1"/>
</dbReference>
<evidence type="ECO:0000256" key="1">
    <source>
        <dbReference type="ARBA" id="ARBA00022603"/>
    </source>
</evidence>
<dbReference type="SUPFAM" id="SSF53335">
    <property type="entry name" value="S-adenosyl-L-methionine-dependent methyltransferases"/>
    <property type="match status" value="1"/>
</dbReference>
<dbReference type="InterPro" id="IPR001077">
    <property type="entry name" value="COMT_C"/>
</dbReference>
<evidence type="ECO:0000256" key="2">
    <source>
        <dbReference type="ARBA" id="ARBA00022679"/>
    </source>
</evidence>
<evidence type="ECO:0000259" key="5">
    <source>
        <dbReference type="Pfam" id="PF08100"/>
    </source>
</evidence>
<reference evidence="6 7" key="1">
    <citation type="submission" date="2018-09" db="EMBL/GenBank/DDBJ databases">
        <title>YIM PH 21725 draft genome.</title>
        <authorList>
            <person name="Miao C."/>
        </authorList>
    </citation>
    <scope>NUCLEOTIDE SEQUENCE [LARGE SCALE GENOMIC DNA]</scope>
    <source>
        <strain evidence="7">YIM PH21725</strain>
    </source>
</reference>
<accession>A0A419HTX0</accession>
<dbReference type="Pfam" id="PF08100">
    <property type="entry name" value="Dimerisation"/>
    <property type="match status" value="1"/>
</dbReference>
<feature type="domain" description="O-methyltransferase C-terminal" evidence="4">
    <location>
        <begin position="127"/>
        <end position="217"/>
    </location>
</feature>
<dbReference type="OrthoDB" id="3804952at2"/>
<organism evidence="6 7">
    <name type="scientific">Amycolatopsis panacis</name>
    <dbReference type="NCBI Taxonomy" id="2340917"/>
    <lineage>
        <taxon>Bacteria</taxon>
        <taxon>Bacillati</taxon>
        <taxon>Actinomycetota</taxon>
        <taxon>Actinomycetes</taxon>
        <taxon>Pseudonocardiales</taxon>
        <taxon>Pseudonocardiaceae</taxon>
        <taxon>Amycolatopsis</taxon>
    </lineage>
</organism>
<keyword evidence="1 6" id="KW-0489">Methyltransferase</keyword>
<evidence type="ECO:0000313" key="6">
    <source>
        <dbReference type="EMBL" id="RJQ80241.1"/>
    </source>
</evidence>